<reference evidence="2" key="1">
    <citation type="journal article" date="2019" name="Int. J. Syst. Evol. Microbiol.">
        <title>The Global Catalogue of Microorganisms (GCM) 10K type strain sequencing project: providing services to taxonomists for standard genome sequencing and annotation.</title>
        <authorList>
            <consortium name="The Broad Institute Genomics Platform"/>
            <consortium name="The Broad Institute Genome Sequencing Center for Infectious Disease"/>
            <person name="Wu L."/>
            <person name="Ma J."/>
        </authorList>
    </citation>
    <scope>NUCLEOTIDE SEQUENCE [LARGE SCALE GENOMIC DNA]</scope>
    <source>
        <strain evidence="2">JCM 16021</strain>
    </source>
</reference>
<comment type="caution">
    <text evidence="1">The sequence shown here is derived from an EMBL/GenBank/DDBJ whole genome shotgun (WGS) entry which is preliminary data.</text>
</comment>
<proteinExistence type="predicted"/>
<gene>
    <name evidence="1" type="ORF">GCM10009843_21450</name>
</gene>
<dbReference type="RefSeq" id="WP_344303708.1">
    <property type="nucleotide sequence ID" value="NZ_BAAAQQ010000011.1"/>
</dbReference>
<organism evidence="1 2">
    <name type="scientific">Nocardioides bigeumensis</name>
    <dbReference type="NCBI Taxonomy" id="433657"/>
    <lineage>
        <taxon>Bacteria</taxon>
        <taxon>Bacillati</taxon>
        <taxon>Actinomycetota</taxon>
        <taxon>Actinomycetes</taxon>
        <taxon>Propionibacteriales</taxon>
        <taxon>Nocardioidaceae</taxon>
        <taxon>Nocardioides</taxon>
    </lineage>
</organism>
<protein>
    <submittedName>
        <fullName evidence="1">Phage tail protein</fullName>
    </submittedName>
</protein>
<name>A0ABP5K3K0_9ACTN</name>
<sequence>MVSERERPYRNFNFLVDITDVNDAQQDAGGFQEVSGLGVEIAAAEYRNGNYAFNNPIKIMGLTKVPDVTLKRGVIGNLALFEWIKAVQEGEADQLKTVTVTLMGEDRTTQAQAWKLSNARPLKYTGPTLSGVGGDVAVEELVLSCERIEQA</sequence>
<dbReference type="NCBIfam" id="TIGR02241">
    <property type="entry name" value="conserved hypothetical phage tail region protein"/>
    <property type="match status" value="1"/>
</dbReference>
<dbReference type="PANTHER" id="PTHR38009">
    <property type="entry name" value="CONSERVED HYPOTHETICAL PHAGE TAIL PROTEIN"/>
    <property type="match status" value="1"/>
</dbReference>
<dbReference type="Proteomes" id="UP001500575">
    <property type="component" value="Unassembled WGS sequence"/>
</dbReference>
<dbReference type="PANTHER" id="PTHR38009:SF1">
    <property type="entry name" value="CONSERVED HYPOTHETICAL PHAGE TAIL PROTEIN"/>
    <property type="match status" value="1"/>
</dbReference>
<dbReference type="EMBL" id="BAAAQQ010000011">
    <property type="protein sequence ID" value="GAA2124587.1"/>
    <property type="molecule type" value="Genomic_DNA"/>
</dbReference>
<accession>A0ABP5K3K0</accession>
<keyword evidence="2" id="KW-1185">Reference proteome</keyword>
<dbReference type="InterPro" id="IPR010667">
    <property type="entry name" value="Phage_T4_Gp19"/>
</dbReference>
<dbReference type="Pfam" id="PF06841">
    <property type="entry name" value="Phage_T4_gp19"/>
    <property type="match status" value="1"/>
</dbReference>
<evidence type="ECO:0000313" key="2">
    <source>
        <dbReference type="Proteomes" id="UP001500575"/>
    </source>
</evidence>
<evidence type="ECO:0000313" key="1">
    <source>
        <dbReference type="EMBL" id="GAA2124587.1"/>
    </source>
</evidence>
<dbReference type="InterPro" id="IPR011747">
    <property type="entry name" value="CHP02241"/>
</dbReference>